<sequence>MHHRCPRGQSGLCSGSRRIWRNWNAACLAVTPRGAPRSLPPVGGARAASFAFVWSLERQLHRSSVGGGGNIAIGFVLHVQRMTRGRRRVALLKLPPHIPTMDGLFDLT</sequence>
<keyword evidence="1" id="KW-1185">Reference proteome</keyword>
<dbReference type="Proteomes" id="UP000887566">
    <property type="component" value="Unplaced"/>
</dbReference>
<accession>A0A914VFN1</accession>
<protein>
    <submittedName>
        <fullName evidence="2">Uncharacterized protein</fullName>
    </submittedName>
</protein>
<proteinExistence type="predicted"/>
<organism evidence="1 2">
    <name type="scientific">Plectus sambesii</name>
    <dbReference type="NCBI Taxonomy" id="2011161"/>
    <lineage>
        <taxon>Eukaryota</taxon>
        <taxon>Metazoa</taxon>
        <taxon>Ecdysozoa</taxon>
        <taxon>Nematoda</taxon>
        <taxon>Chromadorea</taxon>
        <taxon>Plectida</taxon>
        <taxon>Plectina</taxon>
        <taxon>Plectoidea</taxon>
        <taxon>Plectidae</taxon>
        <taxon>Plectus</taxon>
    </lineage>
</organism>
<dbReference type="AlphaFoldDB" id="A0A914VFN1"/>
<evidence type="ECO:0000313" key="2">
    <source>
        <dbReference type="WBParaSite" id="PSAMB.scaffold1945size26508.g15657.t1"/>
    </source>
</evidence>
<evidence type="ECO:0000313" key="1">
    <source>
        <dbReference type="Proteomes" id="UP000887566"/>
    </source>
</evidence>
<name>A0A914VFN1_9BILA</name>
<reference evidence="2" key="1">
    <citation type="submission" date="2022-11" db="UniProtKB">
        <authorList>
            <consortium name="WormBaseParasite"/>
        </authorList>
    </citation>
    <scope>IDENTIFICATION</scope>
</reference>
<dbReference type="WBParaSite" id="PSAMB.scaffold1945size26508.g15657.t1">
    <property type="protein sequence ID" value="PSAMB.scaffold1945size26508.g15657.t1"/>
    <property type="gene ID" value="PSAMB.scaffold1945size26508.g15657"/>
</dbReference>